<evidence type="ECO:0000313" key="2">
    <source>
        <dbReference type="Proteomes" id="UP001202031"/>
    </source>
</evidence>
<organism evidence="1 2">
    <name type="scientific">Akkermansia massiliensis</name>
    <dbReference type="NCBI Taxonomy" id="2927224"/>
    <lineage>
        <taxon>Bacteria</taxon>
        <taxon>Pseudomonadati</taxon>
        <taxon>Verrucomicrobiota</taxon>
        <taxon>Verrucomicrobiia</taxon>
        <taxon>Verrucomicrobiales</taxon>
        <taxon>Akkermansiaceae</taxon>
        <taxon>Akkermansia</taxon>
    </lineage>
</organism>
<dbReference type="GeneID" id="84023911"/>
<reference evidence="1 2" key="1">
    <citation type="submission" date="2022-03" db="EMBL/GenBank/DDBJ databases">
        <title>Taxonomic description of new species and reclassification of some bacterial strains.</title>
        <authorList>
            <person name="Ndongo S."/>
        </authorList>
    </citation>
    <scope>NUCLEOTIDE SEQUENCE [LARGE SCALE GENOMIC DNA]</scope>
    <source>
        <strain evidence="1 2">Marseille-P6666</strain>
    </source>
</reference>
<comment type="caution">
    <text evidence="1">The sequence shown here is derived from an EMBL/GenBank/DDBJ whole genome shotgun (WGS) entry which is preliminary data.</text>
</comment>
<protein>
    <submittedName>
        <fullName evidence="1">Uncharacterized protein</fullName>
    </submittedName>
</protein>
<name>A0ABT0R8U2_9BACT</name>
<keyword evidence="2" id="KW-1185">Reference proteome</keyword>
<dbReference type="EMBL" id="JAMGSI010000002">
    <property type="protein sequence ID" value="MCL6657361.1"/>
    <property type="molecule type" value="Genomic_DNA"/>
</dbReference>
<gene>
    <name evidence="1" type="ORF">M8N44_08555</name>
</gene>
<sequence>MHADSLLILHPVGDQTATGIPCVPRLDLLFASQVILCPGKLLNTFPAPEKNAEFPRFQRNELRKKFFLRKRLFVKIIPGFACLRLPGRRNQRRTQCHVEANSGKLFPFLHPDIPQYSQRILSRGLGKRQFFKHLRVIQQPLHKFLVLQFMKDVSPFLPHQRKKMGHVASLRHLPVLQQRFHGKRFFRLQFLLNILPAQPGNIPHIPSFHLPCQALMGQISSNNRWQEEQIEE</sequence>
<proteinExistence type="predicted"/>
<evidence type="ECO:0000313" key="1">
    <source>
        <dbReference type="EMBL" id="MCL6657361.1"/>
    </source>
</evidence>
<accession>A0ABT0R8U2</accession>
<dbReference type="RefSeq" id="WP_215833318.1">
    <property type="nucleotide sequence ID" value="NZ_CP072027.1"/>
</dbReference>
<dbReference type="Proteomes" id="UP001202031">
    <property type="component" value="Unassembled WGS sequence"/>
</dbReference>